<evidence type="ECO:0000313" key="2">
    <source>
        <dbReference type="Proteomes" id="UP000499080"/>
    </source>
</evidence>
<name>A0A4Y2J197_ARAVE</name>
<evidence type="ECO:0000313" key="1">
    <source>
        <dbReference type="EMBL" id="GBM83953.1"/>
    </source>
</evidence>
<dbReference type="AlphaFoldDB" id="A0A4Y2J197"/>
<gene>
    <name evidence="1" type="ORF">AVEN_100089_1</name>
</gene>
<organism evidence="1 2">
    <name type="scientific">Araneus ventricosus</name>
    <name type="common">Orbweaver spider</name>
    <name type="synonym">Epeira ventricosa</name>
    <dbReference type="NCBI Taxonomy" id="182803"/>
    <lineage>
        <taxon>Eukaryota</taxon>
        <taxon>Metazoa</taxon>
        <taxon>Ecdysozoa</taxon>
        <taxon>Arthropoda</taxon>
        <taxon>Chelicerata</taxon>
        <taxon>Arachnida</taxon>
        <taxon>Araneae</taxon>
        <taxon>Araneomorphae</taxon>
        <taxon>Entelegynae</taxon>
        <taxon>Araneoidea</taxon>
        <taxon>Araneidae</taxon>
        <taxon>Araneus</taxon>
    </lineage>
</organism>
<dbReference type="Proteomes" id="UP000499080">
    <property type="component" value="Unassembled WGS sequence"/>
</dbReference>
<proteinExistence type="predicted"/>
<dbReference type="EMBL" id="BGPR01003122">
    <property type="protein sequence ID" value="GBM83953.1"/>
    <property type="molecule type" value="Genomic_DNA"/>
</dbReference>
<sequence length="161" mass="18339">MDSLDHEAGVRVTSGSVLKIAFPVSPESQSCCHLLREVRKHFLQMTFRSLKKCFATALHHAIHPLALIPISSMNYALQLSLPLTNVSTPAAFIHRQLKWSDGYWMDPLHTMTILAGFFTMWSRPIFVAWSGRECPSSFRCQWSKFNVKCAGQTNFRIYGTF</sequence>
<reference evidence="1 2" key="1">
    <citation type="journal article" date="2019" name="Sci. Rep.">
        <title>Orb-weaving spider Araneus ventricosus genome elucidates the spidroin gene catalogue.</title>
        <authorList>
            <person name="Kono N."/>
            <person name="Nakamura H."/>
            <person name="Ohtoshi R."/>
            <person name="Moran D.A.P."/>
            <person name="Shinohara A."/>
            <person name="Yoshida Y."/>
            <person name="Fujiwara M."/>
            <person name="Mori M."/>
            <person name="Tomita M."/>
            <person name="Arakawa K."/>
        </authorList>
    </citation>
    <scope>NUCLEOTIDE SEQUENCE [LARGE SCALE GENOMIC DNA]</scope>
</reference>
<accession>A0A4Y2J197</accession>
<keyword evidence="2" id="KW-1185">Reference proteome</keyword>
<protein>
    <submittedName>
        <fullName evidence="1">Uncharacterized protein</fullName>
    </submittedName>
</protein>
<comment type="caution">
    <text evidence="1">The sequence shown here is derived from an EMBL/GenBank/DDBJ whole genome shotgun (WGS) entry which is preliminary data.</text>
</comment>